<name>A0A9P6WDJ1_MAUEX</name>
<feature type="region of interest" description="Disordered" evidence="1">
    <location>
        <begin position="59"/>
        <end position="112"/>
    </location>
</feature>
<evidence type="ECO:0000256" key="1">
    <source>
        <dbReference type="SAM" id="MobiDB-lite"/>
    </source>
</evidence>
<accession>A0A9P6WDJ1</accession>
<comment type="caution">
    <text evidence="2">The sequence shown here is derived from an EMBL/GenBank/DDBJ whole genome shotgun (WGS) entry which is preliminary data.</text>
</comment>
<dbReference type="Proteomes" id="UP000750334">
    <property type="component" value="Unassembled WGS sequence"/>
</dbReference>
<reference evidence="2 3" key="1">
    <citation type="submission" date="2020-11" db="EMBL/GenBank/DDBJ databases">
        <title>Kefir isolates.</title>
        <authorList>
            <person name="Marcisauskas S."/>
            <person name="Kim Y."/>
            <person name="Blasche S."/>
        </authorList>
    </citation>
    <scope>NUCLEOTIDE SEQUENCE [LARGE SCALE GENOMIC DNA]</scope>
    <source>
        <strain evidence="2 3">OG2</strain>
    </source>
</reference>
<evidence type="ECO:0000313" key="2">
    <source>
        <dbReference type="EMBL" id="KAG0669373.1"/>
    </source>
</evidence>
<dbReference type="AlphaFoldDB" id="A0A9P6WDJ1"/>
<feature type="compositionally biased region" description="Basic and acidic residues" evidence="1">
    <location>
        <begin position="69"/>
        <end position="80"/>
    </location>
</feature>
<organism evidence="2 3">
    <name type="scientific">Maudiozyma exigua</name>
    <name type="common">Yeast</name>
    <name type="synonym">Kazachstania exigua</name>
    <dbReference type="NCBI Taxonomy" id="34358"/>
    <lineage>
        <taxon>Eukaryota</taxon>
        <taxon>Fungi</taxon>
        <taxon>Dikarya</taxon>
        <taxon>Ascomycota</taxon>
        <taxon>Saccharomycotina</taxon>
        <taxon>Saccharomycetes</taxon>
        <taxon>Saccharomycetales</taxon>
        <taxon>Saccharomycetaceae</taxon>
        <taxon>Maudiozyma</taxon>
    </lineage>
</organism>
<gene>
    <name evidence="2" type="ORF">C6P45_003809</name>
</gene>
<proteinExistence type="predicted"/>
<evidence type="ECO:0000313" key="3">
    <source>
        <dbReference type="Proteomes" id="UP000750334"/>
    </source>
</evidence>
<dbReference type="EMBL" id="PUHR01000042">
    <property type="protein sequence ID" value="KAG0669373.1"/>
    <property type="molecule type" value="Genomic_DNA"/>
</dbReference>
<sequence>MSGSFWKFGQDYSIESSVTKLLNRAFIKIDDTNIINNDEFKDKNGLDLTGSIVNVTTTTITNSSNESDSPIHETSPKDTDENNNNNNSNNEETELSLEKLPTNEEDYKDYKPDLRILDDLLDDEEL</sequence>
<protein>
    <submittedName>
        <fullName evidence="2">Uncharacterized protein</fullName>
    </submittedName>
</protein>
<keyword evidence="3" id="KW-1185">Reference proteome</keyword>